<accession>A0ABS2D4A2</accession>
<dbReference type="RefSeq" id="WP_204194275.1">
    <property type="nucleotide sequence ID" value="NZ_JAFEMC010000001.1"/>
</dbReference>
<feature type="signal peptide" evidence="1">
    <location>
        <begin position="1"/>
        <end position="23"/>
    </location>
</feature>
<keyword evidence="1" id="KW-0732">Signal</keyword>
<evidence type="ECO:0000259" key="2">
    <source>
        <dbReference type="Pfam" id="PF05229"/>
    </source>
</evidence>
<evidence type="ECO:0000313" key="3">
    <source>
        <dbReference type="EMBL" id="MBM6575403.1"/>
    </source>
</evidence>
<sequence length="343" mass="35404">MFSRILVVLTGLAATLIAVPAAACTLTSTVATSLGTYSPGAVKAKAVPALQSRAGLQCGTALLVLLNGNYIRATFRSTNGFKLLRTGGGSVAYKASADAGGTYAFAQGTTINYLQNNLLNVLGLLGGSTADLPFFVRPDEATLPPVGVYKDRITIDWDWNMCNGGIGLLGICLGDSDVGSGRSVIDVTLSVTPQNATMAMSTTTIWDPVNGSTYPKAIPGSRGSVSVSFTNPDIVPLDGGPVEFVVPTPEGSAIALGSGDGWTGAAITLMEGSPASAMSLRYTDASDAGDDVDFSADNGQTWTYLPGSGNSASERAVTHVRVRARGIMAKTSSFAIRISYRVR</sequence>
<feature type="domain" description="Spore coat protein U/FanG" evidence="2">
    <location>
        <begin position="18"/>
        <end position="155"/>
    </location>
</feature>
<evidence type="ECO:0000256" key="1">
    <source>
        <dbReference type="SAM" id="SignalP"/>
    </source>
</evidence>
<protein>
    <recommendedName>
        <fullName evidence="2">Spore coat protein U/FanG domain-containing protein</fullName>
    </recommendedName>
</protein>
<reference evidence="3 4" key="1">
    <citation type="submission" date="2020-12" db="EMBL/GenBank/DDBJ databases">
        <title>Sphingomonas sp.</title>
        <authorList>
            <person name="Kim M.K."/>
        </authorList>
    </citation>
    <scope>NUCLEOTIDE SEQUENCE [LARGE SCALE GENOMIC DNA]</scope>
    <source>
        <strain evidence="3 4">BT552</strain>
    </source>
</reference>
<organism evidence="3 4">
    <name type="scientific">Sphingomonas longa</name>
    <dbReference type="NCBI Taxonomy" id="2778730"/>
    <lineage>
        <taxon>Bacteria</taxon>
        <taxon>Pseudomonadati</taxon>
        <taxon>Pseudomonadota</taxon>
        <taxon>Alphaproteobacteria</taxon>
        <taxon>Sphingomonadales</taxon>
        <taxon>Sphingomonadaceae</taxon>
        <taxon>Sphingomonas</taxon>
    </lineage>
</organism>
<name>A0ABS2D4A2_9SPHN</name>
<dbReference type="Proteomes" id="UP000763641">
    <property type="component" value="Unassembled WGS sequence"/>
</dbReference>
<proteinExistence type="predicted"/>
<keyword evidence="4" id="KW-1185">Reference proteome</keyword>
<feature type="chain" id="PRO_5046148904" description="Spore coat protein U/FanG domain-containing protein" evidence="1">
    <location>
        <begin position="24"/>
        <end position="343"/>
    </location>
</feature>
<evidence type="ECO:0000313" key="4">
    <source>
        <dbReference type="Proteomes" id="UP000763641"/>
    </source>
</evidence>
<gene>
    <name evidence="3" type="ORF">ILT43_03405</name>
</gene>
<dbReference type="EMBL" id="JAFEMC010000001">
    <property type="protein sequence ID" value="MBM6575403.1"/>
    <property type="molecule type" value="Genomic_DNA"/>
</dbReference>
<dbReference type="InterPro" id="IPR007893">
    <property type="entry name" value="Spore_coat_U/FanG"/>
</dbReference>
<dbReference type="Pfam" id="PF05229">
    <property type="entry name" value="SCPU"/>
    <property type="match status" value="1"/>
</dbReference>
<comment type="caution">
    <text evidence="3">The sequence shown here is derived from an EMBL/GenBank/DDBJ whole genome shotgun (WGS) entry which is preliminary data.</text>
</comment>